<dbReference type="AlphaFoldDB" id="A0A5B6WT78"/>
<sequence>MVLRFGQKRKLNPHFIESSQIIRRVGHVAYQLELPPELDHVTILIHRILCPLKKLRYDPICPSKKNPLEFLK</sequence>
<feature type="domain" description="Tf2-1-like SH3-like" evidence="1">
    <location>
        <begin position="4"/>
        <end position="41"/>
    </location>
</feature>
<organism evidence="2 3">
    <name type="scientific">Gossypium australe</name>
    <dbReference type="NCBI Taxonomy" id="47621"/>
    <lineage>
        <taxon>Eukaryota</taxon>
        <taxon>Viridiplantae</taxon>
        <taxon>Streptophyta</taxon>
        <taxon>Embryophyta</taxon>
        <taxon>Tracheophyta</taxon>
        <taxon>Spermatophyta</taxon>
        <taxon>Magnoliopsida</taxon>
        <taxon>eudicotyledons</taxon>
        <taxon>Gunneridae</taxon>
        <taxon>Pentapetalae</taxon>
        <taxon>rosids</taxon>
        <taxon>malvids</taxon>
        <taxon>Malvales</taxon>
        <taxon>Malvaceae</taxon>
        <taxon>Malvoideae</taxon>
        <taxon>Gossypium</taxon>
    </lineage>
</organism>
<comment type="caution">
    <text evidence="2">The sequence shown here is derived from an EMBL/GenBank/DDBJ whole genome shotgun (WGS) entry which is preliminary data.</text>
</comment>
<evidence type="ECO:0000313" key="3">
    <source>
        <dbReference type="Proteomes" id="UP000325315"/>
    </source>
</evidence>
<dbReference type="PANTHER" id="PTHR46148:SF44">
    <property type="entry name" value="GAG-POL POLYPROTEIN"/>
    <property type="match status" value="1"/>
</dbReference>
<evidence type="ECO:0000313" key="2">
    <source>
        <dbReference type="EMBL" id="KAA3484032.1"/>
    </source>
</evidence>
<dbReference type="Pfam" id="PF24626">
    <property type="entry name" value="SH3_Tf2-1"/>
    <property type="match status" value="1"/>
</dbReference>
<accession>A0A5B6WT78</accession>
<dbReference type="PANTHER" id="PTHR46148">
    <property type="entry name" value="CHROMO DOMAIN-CONTAINING PROTEIN"/>
    <property type="match status" value="1"/>
</dbReference>
<dbReference type="EMBL" id="SMMG02000002">
    <property type="protein sequence ID" value="KAA3484032.1"/>
    <property type="molecule type" value="Genomic_DNA"/>
</dbReference>
<proteinExistence type="predicted"/>
<keyword evidence="3" id="KW-1185">Reference proteome</keyword>
<gene>
    <name evidence="2" type="ORF">EPI10_006144</name>
</gene>
<name>A0A5B6WT78_9ROSI</name>
<dbReference type="InterPro" id="IPR056924">
    <property type="entry name" value="SH3_Tf2-1"/>
</dbReference>
<reference evidence="3" key="1">
    <citation type="journal article" date="2019" name="Plant Biotechnol. J.">
        <title>Genome sequencing of the Australian wild diploid species Gossypium australe highlights disease resistance and delayed gland morphogenesis.</title>
        <authorList>
            <person name="Cai Y."/>
            <person name="Cai X."/>
            <person name="Wang Q."/>
            <person name="Wang P."/>
            <person name="Zhang Y."/>
            <person name="Cai C."/>
            <person name="Xu Y."/>
            <person name="Wang K."/>
            <person name="Zhou Z."/>
            <person name="Wang C."/>
            <person name="Geng S."/>
            <person name="Li B."/>
            <person name="Dong Q."/>
            <person name="Hou Y."/>
            <person name="Wang H."/>
            <person name="Ai P."/>
            <person name="Liu Z."/>
            <person name="Yi F."/>
            <person name="Sun M."/>
            <person name="An G."/>
            <person name="Cheng J."/>
            <person name="Zhang Y."/>
            <person name="Shi Q."/>
            <person name="Xie Y."/>
            <person name="Shi X."/>
            <person name="Chang Y."/>
            <person name="Huang F."/>
            <person name="Chen Y."/>
            <person name="Hong S."/>
            <person name="Mi L."/>
            <person name="Sun Q."/>
            <person name="Zhang L."/>
            <person name="Zhou B."/>
            <person name="Peng R."/>
            <person name="Zhang X."/>
            <person name="Liu F."/>
        </authorList>
    </citation>
    <scope>NUCLEOTIDE SEQUENCE [LARGE SCALE GENOMIC DNA]</scope>
    <source>
        <strain evidence="3">cv. PA1801</strain>
    </source>
</reference>
<dbReference type="Proteomes" id="UP000325315">
    <property type="component" value="Unassembled WGS sequence"/>
</dbReference>
<evidence type="ECO:0000259" key="1">
    <source>
        <dbReference type="Pfam" id="PF24626"/>
    </source>
</evidence>
<protein>
    <submittedName>
        <fullName evidence="2">Retrotransposon protein, Ty3-gypsy subclass</fullName>
    </submittedName>
</protein>